<dbReference type="PANTHER" id="PTHR46586">
    <property type="entry name" value="ANKYRIN REPEAT-CONTAINING PROTEIN"/>
    <property type="match status" value="1"/>
</dbReference>
<dbReference type="InterPro" id="IPR036770">
    <property type="entry name" value="Ankyrin_rpt-contain_sf"/>
</dbReference>
<dbReference type="EMBL" id="GL883009">
    <property type="protein sequence ID" value="EGG22179.1"/>
    <property type="molecule type" value="Genomic_DNA"/>
</dbReference>
<evidence type="ECO:0008006" key="3">
    <source>
        <dbReference type="Google" id="ProtNLM"/>
    </source>
</evidence>
<dbReference type="PANTHER" id="PTHR46586:SF3">
    <property type="entry name" value="ANKYRIN REPEAT-CONTAINING PROTEIN"/>
    <property type="match status" value="1"/>
</dbReference>
<dbReference type="KEGG" id="dfa:DFA_04297"/>
<dbReference type="Pfam" id="PF12796">
    <property type="entry name" value="Ank_2"/>
    <property type="match status" value="3"/>
</dbReference>
<dbReference type="AlphaFoldDB" id="F4PP66"/>
<dbReference type="GeneID" id="14874609"/>
<evidence type="ECO:0000313" key="1">
    <source>
        <dbReference type="EMBL" id="EGG22179.1"/>
    </source>
</evidence>
<name>F4PP66_CACFS</name>
<dbReference type="InterPro" id="IPR052050">
    <property type="entry name" value="SecEffector_AnkRepeat"/>
</dbReference>
<dbReference type="Gene3D" id="1.25.40.20">
    <property type="entry name" value="Ankyrin repeat-containing domain"/>
    <property type="match status" value="3"/>
</dbReference>
<protein>
    <recommendedName>
        <fullName evidence="3">Ankyrin repeat-containing protein</fullName>
    </recommendedName>
</protein>
<evidence type="ECO:0000313" key="2">
    <source>
        <dbReference type="Proteomes" id="UP000007797"/>
    </source>
</evidence>
<dbReference type="SUPFAM" id="SSF48403">
    <property type="entry name" value="Ankyrin repeat"/>
    <property type="match status" value="2"/>
</dbReference>
<dbReference type="RefSeq" id="XP_004360030.1">
    <property type="nucleotide sequence ID" value="XM_004359973.1"/>
</dbReference>
<dbReference type="STRING" id="1054147.F4PP66"/>
<proteinExistence type="predicted"/>
<gene>
    <name evidence="1" type="ORF">DFA_04297</name>
</gene>
<dbReference type="Proteomes" id="UP000007797">
    <property type="component" value="Unassembled WGS sequence"/>
</dbReference>
<dbReference type="OrthoDB" id="10057496at2759"/>
<organism evidence="1 2">
    <name type="scientific">Cavenderia fasciculata</name>
    <name type="common">Slime mold</name>
    <name type="synonym">Dictyostelium fasciculatum</name>
    <dbReference type="NCBI Taxonomy" id="261658"/>
    <lineage>
        <taxon>Eukaryota</taxon>
        <taxon>Amoebozoa</taxon>
        <taxon>Evosea</taxon>
        <taxon>Eumycetozoa</taxon>
        <taxon>Dictyostelia</taxon>
        <taxon>Acytosteliales</taxon>
        <taxon>Cavenderiaceae</taxon>
        <taxon>Cavenderia</taxon>
    </lineage>
</organism>
<accession>F4PP66</accession>
<reference evidence="2" key="1">
    <citation type="journal article" date="2011" name="Genome Res.">
        <title>Phylogeny-wide analysis of social amoeba genomes highlights ancient origins for complex intercellular communication.</title>
        <authorList>
            <person name="Heidel A.J."/>
            <person name="Lawal H.M."/>
            <person name="Felder M."/>
            <person name="Schilde C."/>
            <person name="Helps N.R."/>
            <person name="Tunggal B."/>
            <person name="Rivero F."/>
            <person name="John U."/>
            <person name="Schleicher M."/>
            <person name="Eichinger L."/>
            <person name="Platzer M."/>
            <person name="Noegel A.A."/>
            <person name="Schaap P."/>
            <person name="Gloeckner G."/>
        </authorList>
    </citation>
    <scope>NUCLEOTIDE SEQUENCE [LARGE SCALE GENOMIC DNA]</scope>
    <source>
        <strain evidence="2">SH3</strain>
    </source>
</reference>
<sequence length="657" mass="75792">MITTTTSTSTTTFHSILKVQYIRHLIFNHVSDISNNNDNSSSKLQHQHQRSPLKGRDIINLPRLEMISIYGMRWDFIRHYLPKDIKKIVFERRRRVITQYCQHPNATLDTLLHLLEWSYDIEFDWQYLNSKINAPGVRIRNQEILEYLIKQCKPKEKYYFFIGEMSKASKDGDLSIVKHLHFNRTEGAITYAMDMAAENGHLNVFRFLDQHRTEGHSSAMDLAAFNGHVEIIKYIHEHRSEGAVRTMDFAARFGHLNVVQFLHDHRTEGASTDAMDKASQNGHFEIVKFLHFNRSEGATKDAMDYACARGYIDIVQFLHEHRNEGCTTKAMDKASQNGHFEIVKYLHFNRTEGATTDAMDYACAGGYIDIVQFLYQHRSEGATPNSISLAGDYSRSTGWKNLETLNYLINTVNIQCQFPSTISLLLHNRGDQYVFQNFLFLYNLLSNNINNINNINNNNNNNNPNNPNNNNNHILTSDMMDTAAENGHIEIVKFLHEHSSEGATTWAMDTAAGNGYIEIVKFLHEHRTEGCTSDAMDRAARNGHIEIVKFLHYNRSEGQPRFPNNYESSKGYLEMVSFMIDIGKLECNQDNLRSATFRGSYEIVKLILDQFGDRIGKESIKQVIDTYKPISDHFEVIHLLESYLNPPLTNRRKNKKK</sequence>
<dbReference type="InterPro" id="IPR002110">
    <property type="entry name" value="Ankyrin_rpt"/>
</dbReference>
<keyword evidence="2" id="KW-1185">Reference proteome</keyword>